<dbReference type="Pfam" id="PF05173">
    <property type="entry name" value="DapB_C"/>
    <property type="match status" value="1"/>
</dbReference>
<evidence type="ECO:0000256" key="8">
    <source>
        <dbReference type="ARBA" id="ARBA00023154"/>
    </source>
</evidence>
<comment type="similarity">
    <text evidence="1 13">Belongs to the DapB family.</text>
</comment>
<dbReference type="GO" id="GO:0019877">
    <property type="term" value="P:diaminopimelate biosynthetic process"/>
    <property type="evidence" value="ECO:0007669"/>
    <property type="project" value="UniProtKB-UniRule"/>
</dbReference>
<dbReference type="UniPathway" id="UPA00034">
    <property type="reaction ID" value="UER00018"/>
</dbReference>
<dbReference type="AlphaFoldDB" id="A0A058ZN73"/>
<dbReference type="SUPFAM" id="SSF55347">
    <property type="entry name" value="Glyceraldehyde-3-phosphate dehydrogenase-like, C-terminal domain"/>
    <property type="match status" value="1"/>
</dbReference>
<dbReference type="PANTHER" id="PTHR20836:SF0">
    <property type="entry name" value="4-HYDROXY-TETRAHYDRODIPICOLINATE REDUCTASE 1, CHLOROPLASTIC-RELATED"/>
    <property type="match status" value="1"/>
</dbReference>
<feature type="active site" description="Proton donor/acceptor" evidence="13">
    <location>
        <position position="158"/>
    </location>
</feature>
<comment type="pathway">
    <text evidence="9 13">Amino-acid biosynthesis; L-lysine biosynthesis via DAP pathway; (S)-tetrahydrodipicolinate from L-aspartate: step 4/4.</text>
</comment>
<evidence type="ECO:0000256" key="11">
    <source>
        <dbReference type="ARBA" id="ARBA00049080"/>
    </source>
</evidence>
<organism evidence="16 17">
    <name type="scientific">Actibacterium atlanticum</name>
    <dbReference type="NCBI Taxonomy" id="1461693"/>
    <lineage>
        <taxon>Bacteria</taxon>
        <taxon>Pseudomonadati</taxon>
        <taxon>Pseudomonadota</taxon>
        <taxon>Alphaproteobacteria</taxon>
        <taxon>Rhodobacterales</taxon>
        <taxon>Roseobacteraceae</taxon>
        <taxon>Actibacterium</taxon>
    </lineage>
</organism>
<feature type="binding site" evidence="13">
    <location>
        <begin position="11"/>
        <end position="16"/>
    </location>
    <ligand>
        <name>NAD(+)</name>
        <dbReference type="ChEBI" id="CHEBI:57540"/>
    </ligand>
</feature>
<dbReference type="SUPFAM" id="SSF51735">
    <property type="entry name" value="NAD(P)-binding Rossmann-fold domains"/>
    <property type="match status" value="1"/>
</dbReference>
<comment type="catalytic activity">
    <reaction evidence="12 13">
        <text>(S)-2,3,4,5-tetrahydrodipicolinate + NAD(+) + H2O = (2S,4S)-4-hydroxy-2,3,4,5-tetrahydrodipicolinate + NADH + H(+)</text>
        <dbReference type="Rhea" id="RHEA:35323"/>
        <dbReference type="ChEBI" id="CHEBI:15377"/>
        <dbReference type="ChEBI" id="CHEBI:15378"/>
        <dbReference type="ChEBI" id="CHEBI:16845"/>
        <dbReference type="ChEBI" id="CHEBI:57540"/>
        <dbReference type="ChEBI" id="CHEBI:57945"/>
        <dbReference type="ChEBI" id="CHEBI:67139"/>
        <dbReference type="EC" id="1.17.1.8"/>
    </reaction>
</comment>
<evidence type="ECO:0000256" key="4">
    <source>
        <dbReference type="ARBA" id="ARBA00022857"/>
    </source>
</evidence>
<dbReference type="HAMAP" id="MF_00102">
    <property type="entry name" value="DapB"/>
    <property type="match status" value="1"/>
</dbReference>
<evidence type="ECO:0000313" key="17">
    <source>
        <dbReference type="Proteomes" id="UP000024836"/>
    </source>
</evidence>
<dbReference type="eggNOG" id="COG0289">
    <property type="taxonomic scope" value="Bacteria"/>
</dbReference>
<feature type="domain" description="Dihydrodipicolinate reductase C-terminal" evidence="15">
    <location>
        <begin position="131"/>
        <end position="267"/>
    </location>
</feature>
<dbReference type="GO" id="GO:0051287">
    <property type="term" value="F:NAD binding"/>
    <property type="evidence" value="ECO:0007669"/>
    <property type="project" value="UniProtKB-UniRule"/>
</dbReference>
<comment type="caution">
    <text evidence="16">The sequence shown here is derived from an EMBL/GenBank/DDBJ whole genome shotgun (WGS) entry which is preliminary data.</text>
</comment>
<dbReference type="InterPro" id="IPR036291">
    <property type="entry name" value="NAD(P)-bd_dom_sf"/>
</dbReference>
<dbReference type="Pfam" id="PF01113">
    <property type="entry name" value="DapB_N"/>
    <property type="match status" value="1"/>
</dbReference>
<evidence type="ECO:0000256" key="5">
    <source>
        <dbReference type="ARBA" id="ARBA00022915"/>
    </source>
</evidence>
<dbReference type="InterPro" id="IPR022664">
    <property type="entry name" value="DapB_N_CS"/>
</dbReference>
<dbReference type="PIRSF" id="PIRSF000161">
    <property type="entry name" value="DHPR"/>
    <property type="match status" value="1"/>
</dbReference>
<name>A0A058ZN73_9RHOB</name>
<keyword evidence="6 13" id="KW-0560">Oxidoreductase</keyword>
<dbReference type="EC" id="1.17.1.8" evidence="10 13"/>
<dbReference type="GO" id="GO:0008839">
    <property type="term" value="F:4-hydroxy-tetrahydrodipicolinate reductase"/>
    <property type="evidence" value="ECO:0007669"/>
    <property type="project" value="UniProtKB-UniRule"/>
</dbReference>
<dbReference type="GO" id="GO:0009089">
    <property type="term" value="P:lysine biosynthetic process via diaminopimelate"/>
    <property type="evidence" value="ECO:0007669"/>
    <property type="project" value="UniProtKB-UniRule"/>
</dbReference>
<evidence type="ECO:0000256" key="10">
    <source>
        <dbReference type="ARBA" id="ARBA00038983"/>
    </source>
</evidence>
<dbReference type="STRING" id="1461693.ATO10_07021"/>
<dbReference type="GO" id="GO:0050661">
    <property type="term" value="F:NADP binding"/>
    <property type="evidence" value="ECO:0007669"/>
    <property type="project" value="UniProtKB-UniRule"/>
</dbReference>
<feature type="binding site" evidence="13">
    <location>
        <position position="38"/>
    </location>
    <ligand>
        <name>NADP(+)</name>
        <dbReference type="ChEBI" id="CHEBI:58349"/>
    </ligand>
</feature>
<protein>
    <recommendedName>
        <fullName evidence="10 13">4-hydroxy-tetrahydrodipicolinate reductase</fullName>
        <shortName evidence="13">HTPA reductase</shortName>
        <ecNumber evidence="10 13">1.17.1.8</ecNumber>
    </recommendedName>
</protein>
<dbReference type="FunFam" id="3.30.360.10:FF:000004">
    <property type="entry name" value="4-hydroxy-tetrahydrodipicolinate reductase"/>
    <property type="match status" value="1"/>
</dbReference>
<evidence type="ECO:0000259" key="14">
    <source>
        <dbReference type="Pfam" id="PF01113"/>
    </source>
</evidence>
<dbReference type="InterPro" id="IPR000846">
    <property type="entry name" value="DapB_N"/>
</dbReference>
<keyword evidence="17" id="KW-1185">Reference proteome</keyword>
<evidence type="ECO:0000313" key="16">
    <source>
        <dbReference type="EMBL" id="KCV82675.1"/>
    </source>
</evidence>
<dbReference type="CDD" id="cd02274">
    <property type="entry name" value="DHDPR_N"/>
    <property type="match status" value="1"/>
</dbReference>
<reference evidence="16 17" key="1">
    <citation type="submission" date="2013-04" db="EMBL/GenBank/DDBJ databases">
        <title>Shimia sp. 22II-S11-Z10 Genome Sequencing.</title>
        <authorList>
            <person name="Lai Q."/>
            <person name="Li G."/>
            <person name="Shao Z."/>
        </authorList>
    </citation>
    <scope>NUCLEOTIDE SEQUENCE [LARGE SCALE GENOMIC DNA]</scope>
    <source>
        <strain evidence="17">22II-S11-Z10</strain>
    </source>
</reference>
<evidence type="ECO:0000256" key="2">
    <source>
        <dbReference type="ARBA" id="ARBA00022490"/>
    </source>
</evidence>
<keyword evidence="8 13" id="KW-0457">Lysine biosynthesis</keyword>
<keyword evidence="3 13" id="KW-0028">Amino-acid biosynthesis</keyword>
<dbReference type="EMBL" id="AQQY01000003">
    <property type="protein sequence ID" value="KCV82675.1"/>
    <property type="molecule type" value="Genomic_DNA"/>
</dbReference>
<dbReference type="RefSeq" id="WP_035249770.1">
    <property type="nucleotide sequence ID" value="NZ_AQQY01000003.1"/>
</dbReference>
<dbReference type="NCBIfam" id="TIGR00036">
    <property type="entry name" value="dapB"/>
    <property type="match status" value="1"/>
</dbReference>
<dbReference type="Gene3D" id="3.40.50.720">
    <property type="entry name" value="NAD(P)-binding Rossmann-like Domain"/>
    <property type="match status" value="1"/>
</dbReference>
<evidence type="ECO:0000256" key="6">
    <source>
        <dbReference type="ARBA" id="ARBA00023002"/>
    </source>
</evidence>
<feature type="active site" description="Proton donor" evidence="13">
    <location>
        <position position="162"/>
    </location>
</feature>
<gene>
    <name evidence="13" type="primary">dapB</name>
    <name evidence="16" type="ORF">ATO10_07021</name>
</gene>
<evidence type="ECO:0000259" key="15">
    <source>
        <dbReference type="Pfam" id="PF05173"/>
    </source>
</evidence>
<dbReference type="GO" id="GO:0005829">
    <property type="term" value="C:cytosol"/>
    <property type="evidence" value="ECO:0007669"/>
    <property type="project" value="TreeGrafter"/>
</dbReference>
<dbReference type="InterPro" id="IPR023940">
    <property type="entry name" value="DHDPR_bac"/>
</dbReference>
<feature type="binding site" evidence="13">
    <location>
        <begin position="168"/>
        <end position="169"/>
    </location>
    <ligand>
        <name>(S)-2,3,4,5-tetrahydrodipicolinate</name>
        <dbReference type="ChEBI" id="CHEBI:16845"/>
    </ligand>
</feature>
<comment type="caution">
    <text evidence="13">Was originally thought to be a dihydrodipicolinate reductase (DHDPR), catalyzing the conversion of dihydrodipicolinate to tetrahydrodipicolinate. However, it was shown in E.coli that the substrate of the enzymatic reaction is not dihydrodipicolinate (DHDP) but in fact (2S,4S)-4-hydroxy-2,3,4,5-tetrahydrodipicolinic acid (HTPA), the product released by the DapA-catalyzed reaction.</text>
</comment>
<keyword evidence="4 13" id="KW-0521">NADP</keyword>
<dbReference type="Gene3D" id="3.30.360.10">
    <property type="entry name" value="Dihydrodipicolinate Reductase, domain 2"/>
    <property type="match status" value="1"/>
</dbReference>
<evidence type="ECO:0000256" key="1">
    <source>
        <dbReference type="ARBA" id="ARBA00006642"/>
    </source>
</evidence>
<comment type="subunit">
    <text evidence="13">Homotetramer.</text>
</comment>
<evidence type="ECO:0000256" key="9">
    <source>
        <dbReference type="ARBA" id="ARBA00037922"/>
    </source>
</evidence>
<evidence type="ECO:0000256" key="3">
    <source>
        <dbReference type="ARBA" id="ARBA00022605"/>
    </source>
</evidence>
<comment type="catalytic activity">
    <reaction evidence="11 13">
        <text>(S)-2,3,4,5-tetrahydrodipicolinate + NADP(+) + H2O = (2S,4S)-4-hydroxy-2,3,4,5-tetrahydrodipicolinate + NADPH + H(+)</text>
        <dbReference type="Rhea" id="RHEA:35331"/>
        <dbReference type="ChEBI" id="CHEBI:15377"/>
        <dbReference type="ChEBI" id="CHEBI:15378"/>
        <dbReference type="ChEBI" id="CHEBI:16845"/>
        <dbReference type="ChEBI" id="CHEBI:57783"/>
        <dbReference type="ChEBI" id="CHEBI:58349"/>
        <dbReference type="ChEBI" id="CHEBI:67139"/>
        <dbReference type="EC" id="1.17.1.8"/>
    </reaction>
</comment>
<evidence type="ECO:0000256" key="13">
    <source>
        <dbReference type="HAMAP-Rule" id="MF_00102"/>
    </source>
</evidence>
<keyword evidence="7 13" id="KW-0520">NAD</keyword>
<feature type="binding site" evidence="13">
    <location>
        <begin position="101"/>
        <end position="103"/>
    </location>
    <ligand>
        <name>NAD(+)</name>
        <dbReference type="ChEBI" id="CHEBI:57540"/>
    </ligand>
</feature>
<feature type="binding site" evidence="13">
    <location>
        <position position="159"/>
    </location>
    <ligand>
        <name>(S)-2,3,4,5-tetrahydrodipicolinate</name>
        <dbReference type="ChEBI" id="CHEBI:16845"/>
    </ligand>
</feature>
<feature type="binding site" evidence="13">
    <location>
        <begin position="125"/>
        <end position="128"/>
    </location>
    <ligand>
        <name>NAD(+)</name>
        <dbReference type="ChEBI" id="CHEBI:57540"/>
    </ligand>
</feature>
<feature type="domain" description="Dihydrodipicolinate reductase N-terminal" evidence="14">
    <location>
        <begin position="7"/>
        <end position="128"/>
    </location>
</feature>
<dbReference type="InterPro" id="IPR022663">
    <property type="entry name" value="DapB_C"/>
</dbReference>
<dbReference type="PANTHER" id="PTHR20836">
    <property type="entry name" value="DIHYDRODIPICOLINATE REDUCTASE"/>
    <property type="match status" value="1"/>
</dbReference>
<dbReference type="PATRIC" id="fig|1461693.3.peg.1432"/>
<accession>A0A058ZN73</accession>
<comment type="subcellular location">
    <subcellularLocation>
        <location evidence="13">Cytoplasm</location>
    </subcellularLocation>
</comment>
<sequence>MTDLPGIVIAGASGRMGRMLLRAVVESPDARLVGAVERAGSEYIGKDAGVLIGEEDLGVTVTDDPLEAMAKAQAVIDFTSPAATVEFAALAAQARAVHVIGTTGLMPDDLAKIKAAARHAIVVRAGNMSLGVNLLTQLTKKVAAALDADFDIEIIEGHHRHKVDAPSGTALMLGEAAAEGRGVDHDEMAVRGRDGITGARERGTIGYSAIRGGDIVGEHDVLFAADGERIVLRHIATDRRIFARGALKAALWGQDKHPGEYDMVDVLGL</sequence>
<keyword evidence="5 13" id="KW-0220">Diaminopimelate biosynthesis</keyword>
<dbReference type="GO" id="GO:0016726">
    <property type="term" value="F:oxidoreductase activity, acting on CH or CH2 groups, NAD or NADP as acceptor"/>
    <property type="evidence" value="ECO:0007669"/>
    <property type="project" value="UniProtKB-UniRule"/>
</dbReference>
<comment type="function">
    <text evidence="13">Catalyzes the conversion of 4-hydroxy-tetrahydrodipicolinate (HTPA) to tetrahydrodipicolinate.</text>
</comment>
<evidence type="ECO:0000256" key="12">
    <source>
        <dbReference type="ARBA" id="ARBA00049396"/>
    </source>
</evidence>
<evidence type="ECO:0000256" key="7">
    <source>
        <dbReference type="ARBA" id="ARBA00023027"/>
    </source>
</evidence>
<proteinExistence type="inferred from homology"/>
<dbReference type="PROSITE" id="PS01298">
    <property type="entry name" value="DAPB"/>
    <property type="match status" value="1"/>
</dbReference>
<feature type="binding site" evidence="13">
    <location>
        <position position="37"/>
    </location>
    <ligand>
        <name>NAD(+)</name>
        <dbReference type="ChEBI" id="CHEBI:57540"/>
    </ligand>
</feature>
<keyword evidence="2 13" id="KW-0963">Cytoplasm</keyword>
<dbReference type="Proteomes" id="UP000024836">
    <property type="component" value="Unassembled WGS sequence"/>
</dbReference>
<dbReference type="OrthoDB" id="9790352at2"/>